<organism evidence="1">
    <name type="scientific">Pectinophora gossypiella</name>
    <name type="common">Cotton pink bollworm</name>
    <name type="synonym">Depressaria gossypiella</name>
    <dbReference type="NCBI Taxonomy" id="13191"/>
    <lineage>
        <taxon>Eukaryota</taxon>
        <taxon>Metazoa</taxon>
        <taxon>Ecdysozoa</taxon>
        <taxon>Arthropoda</taxon>
        <taxon>Hexapoda</taxon>
        <taxon>Insecta</taxon>
        <taxon>Pterygota</taxon>
        <taxon>Neoptera</taxon>
        <taxon>Endopterygota</taxon>
        <taxon>Lepidoptera</taxon>
        <taxon>Glossata</taxon>
        <taxon>Ditrysia</taxon>
        <taxon>Gelechioidea</taxon>
        <taxon>Gelechiidae</taxon>
        <taxon>Apatetrinae</taxon>
        <taxon>Pectinophora</taxon>
    </lineage>
</organism>
<dbReference type="OrthoDB" id="7468414at2759"/>
<name>A0A1E1WF57_PECGO</name>
<dbReference type="EMBL" id="GDQN01005478">
    <property type="protein sequence ID" value="JAT85576.1"/>
    <property type="molecule type" value="Transcribed_RNA"/>
</dbReference>
<feature type="non-terminal residue" evidence="1">
    <location>
        <position position="153"/>
    </location>
</feature>
<protein>
    <submittedName>
        <fullName evidence="1">Uncharacterized protein</fullName>
    </submittedName>
</protein>
<gene>
    <name evidence="1" type="ORF">g.17164</name>
</gene>
<evidence type="ECO:0000313" key="1">
    <source>
        <dbReference type="EMBL" id="JAT85576.1"/>
    </source>
</evidence>
<sequence length="153" mass="17020">KVDKEVEMAVSSTTTTTILPVKVVDVTTTVAPIVTTVEPKDTTVTSTKPLDTVTKVNITTDIPQTKSRIDYKLIENIHENEISNDDISYYDIQDDNSTDYPIIDYIELYKDTMNEEIDYKSIKIPVDDTIGTKNDLVNTIVKDGANGRTNNGS</sequence>
<proteinExistence type="predicted"/>
<feature type="non-terminal residue" evidence="1">
    <location>
        <position position="1"/>
    </location>
</feature>
<reference evidence="1" key="1">
    <citation type="submission" date="2015-09" db="EMBL/GenBank/DDBJ databases">
        <title>De novo assembly of Pectinophora gossypiella (Pink Bollworm) gut transcriptome.</title>
        <authorList>
            <person name="Tassone E.E."/>
        </authorList>
    </citation>
    <scope>NUCLEOTIDE SEQUENCE</scope>
</reference>
<dbReference type="AlphaFoldDB" id="A0A1E1WF57"/>
<accession>A0A1E1WF57</accession>